<keyword evidence="1" id="KW-0812">Transmembrane</keyword>
<name>A0A4Y8SCM1_9SPHI</name>
<keyword evidence="1" id="KW-0472">Membrane</keyword>
<accession>A0A4Y8SCM1</accession>
<evidence type="ECO:0000256" key="1">
    <source>
        <dbReference type="SAM" id="Phobius"/>
    </source>
</evidence>
<gene>
    <name evidence="2" type="ORF">E2R66_16145</name>
</gene>
<feature type="transmembrane region" description="Helical" evidence="1">
    <location>
        <begin position="590"/>
        <end position="610"/>
    </location>
</feature>
<dbReference type="RefSeq" id="WP_133232242.1">
    <property type="nucleotide sequence ID" value="NZ_SOZE01000016.1"/>
</dbReference>
<dbReference type="EMBL" id="SOZE01000016">
    <property type="protein sequence ID" value="TFF36365.1"/>
    <property type="molecule type" value="Genomic_DNA"/>
</dbReference>
<keyword evidence="1" id="KW-1133">Transmembrane helix</keyword>
<feature type="transmembrane region" description="Helical" evidence="1">
    <location>
        <begin position="630"/>
        <end position="648"/>
    </location>
</feature>
<organism evidence="2 3">
    <name type="scientific">Mucilaginibacter psychrotolerans</name>
    <dbReference type="NCBI Taxonomy" id="1524096"/>
    <lineage>
        <taxon>Bacteria</taxon>
        <taxon>Pseudomonadati</taxon>
        <taxon>Bacteroidota</taxon>
        <taxon>Sphingobacteriia</taxon>
        <taxon>Sphingobacteriales</taxon>
        <taxon>Sphingobacteriaceae</taxon>
        <taxon>Mucilaginibacter</taxon>
    </lineage>
</organism>
<protein>
    <submittedName>
        <fullName evidence="2">Uncharacterized protein</fullName>
    </submittedName>
</protein>
<sequence length="734" mass="83269">MKRKLAEFFSTNVLPYIKSKPGLSFSLVFFVFLIIIYYWNFKMQNQLSDAAFVKTTIENANPRTQLGYISKMLKKEEFTLNLGIMTRSLDVVTHNASEQVNPLSLFEINNTFGLTGNDTVHYVFDHEWKKTVTHIITPTGHAGAYNNAPFDYGFAINYDQKNVYLQHDFGVNVEVWHPGSDEPELMKFPQFTNIAGSDGKTPVWYANGALATLTGKNDSLKIYYNTNEVPNTGGNSQSNPVTYAIQGKFKDVLLLNDRLCLHEYDKGQHSLWLVSPGTGMPYTPLIPVDVLNAVVKDTVLTLSAIDQDSYINYNVDGSLTVLRQRKEWAAKRFVIDSKDTGIDEKPFILGFTDKYLWLSANTNDNNIIYLKIDLKSISGSVNNLKPDTLQAYKIADYDVETSPTLLANVSDDGLTLVADSTLNRCVFYRCGNIDKNIQKIETASLLDTTLINNLADFTLMIPSQSKHFEMVAKTTRGIGVAYQVTPSKSGLAGLTDIKDNSADHATAVTWPSRIIFTTKSQIDYFFLVLLIIAVLVFYFFGLYYVMNIINGEPPIKDTWSFPEQEQLSFLYNKIKQIERTVRSLKLRSEIMLWLGLSVGVAGMIAFIFSLKIFFVDTTGLKFDAQFTVRMLRTVGIFAFMEVFSFYFLKQYRITFNEYKRFYSLFLRVTTYLEYFQLAKAFPDASGQTDIKEMKSTMLAYVVNLHEEGTTEKIKEFDQIMTSDVIKSLIAKIPG</sequence>
<comment type="caution">
    <text evidence="2">The sequence shown here is derived from an EMBL/GenBank/DDBJ whole genome shotgun (WGS) entry which is preliminary data.</text>
</comment>
<feature type="transmembrane region" description="Helical" evidence="1">
    <location>
        <begin position="21"/>
        <end position="39"/>
    </location>
</feature>
<feature type="transmembrane region" description="Helical" evidence="1">
    <location>
        <begin position="524"/>
        <end position="546"/>
    </location>
</feature>
<evidence type="ECO:0000313" key="2">
    <source>
        <dbReference type="EMBL" id="TFF36365.1"/>
    </source>
</evidence>
<dbReference type="AlphaFoldDB" id="A0A4Y8SCM1"/>
<reference evidence="2 3" key="1">
    <citation type="journal article" date="2017" name="Int. J. Syst. Evol. Microbiol.">
        <title>Mucilaginibacterpsychrotolerans sp. nov., isolated from peatlands.</title>
        <authorList>
            <person name="Deng Y."/>
            <person name="Shen L."/>
            <person name="Xu B."/>
            <person name="Liu Y."/>
            <person name="Gu Z."/>
            <person name="Liu H."/>
            <person name="Zhou Y."/>
        </authorList>
    </citation>
    <scope>NUCLEOTIDE SEQUENCE [LARGE SCALE GENOMIC DNA]</scope>
    <source>
        <strain evidence="2 3">NH7-4</strain>
    </source>
</reference>
<evidence type="ECO:0000313" key="3">
    <source>
        <dbReference type="Proteomes" id="UP000297540"/>
    </source>
</evidence>
<keyword evidence="3" id="KW-1185">Reference proteome</keyword>
<proteinExistence type="predicted"/>
<dbReference type="Proteomes" id="UP000297540">
    <property type="component" value="Unassembled WGS sequence"/>
</dbReference>